<feature type="transmembrane region" description="Helical" evidence="2">
    <location>
        <begin position="162"/>
        <end position="182"/>
    </location>
</feature>
<protein>
    <recommendedName>
        <fullName evidence="3">C2H2-type domain-containing protein</fullName>
    </recommendedName>
</protein>
<dbReference type="InterPro" id="IPR013087">
    <property type="entry name" value="Znf_C2H2_type"/>
</dbReference>
<dbReference type="Proteomes" id="UP000663852">
    <property type="component" value="Unassembled WGS sequence"/>
</dbReference>
<keyword evidence="1" id="KW-0479">Metal-binding</keyword>
<dbReference type="AlphaFoldDB" id="A0A813QX33"/>
<feature type="transmembrane region" description="Helical" evidence="2">
    <location>
        <begin position="293"/>
        <end position="313"/>
    </location>
</feature>
<keyword evidence="1" id="KW-0862">Zinc</keyword>
<dbReference type="InterPro" id="IPR004853">
    <property type="entry name" value="Sugar_P_trans_dom"/>
</dbReference>
<organism evidence="4 5">
    <name type="scientific">Adineta ricciae</name>
    <name type="common">Rotifer</name>
    <dbReference type="NCBI Taxonomy" id="249248"/>
    <lineage>
        <taxon>Eukaryota</taxon>
        <taxon>Metazoa</taxon>
        <taxon>Spiralia</taxon>
        <taxon>Gnathifera</taxon>
        <taxon>Rotifera</taxon>
        <taxon>Eurotatoria</taxon>
        <taxon>Bdelloidea</taxon>
        <taxon>Adinetida</taxon>
        <taxon>Adinetidae</taxon>
        <taxon>Adineta</taxon>
    </lineage>
</organism>
<dbReference type="OrthoDB" id="4507at2759"/>
<feature type="transmembrane region" description="Helical" evidence="2">
    <location>
        <begin position="194"/>
        <end position="211"/>
    </location>
</feature>
<evidence type="ECO:0000313" key="4">
    <source>
        <dbReference type="EMBL" id="CAF0773299.1"/>
    </source>
</evidence>
<reference evidence="4" key="1">
    <citation type="submission" date="2021-02" db="EMBL/GenBank/DDBJ databases">
        <authorList>
            <person name="Nowell W R."/>
        </authorList>
    </citation>
    <scope>NUCLEOTIDE SEQUENCE</scope>
</reference>
<feature type="domain" description="C2H2-type" evidence="3">
    <location>
        <begin position="373"/>
        <end position="396"/>
    </location>
</feature>
<dbReference type="PANTHER" id="PTHR21385">
    <property type="entry name" value="ZINC FINGER PROTEIN-RELATED"/>
    <property type="match status" value="1"/>
</dbReference>
<keyword evidence="2" id="KW-0812">Transmembrane</keyword>
<dbReference type="PANTHER" id="PTHR21385:SF0">
    <property type="entry name" value="RE51073P"/>
    <property type="match status" value="1"/>
</dbReference>
<gene>
    <name evidence="4" type="ORF">EDS130_LOCUS3436</name>
</gene>
<feature type="transmembrane region" description="Helical" evidence="2">
    <location>
        <begin position="82"/>
        <end position="102"/>
    </location>
</feature>
<accession>A0A813QX33</accession>
<feature type="transmembrane region" description="Helical" evidence="2">
    <location>
        <begin position="508"/>
        <end position="530"/>
    </location>
</feature>
<evidence type="ECO:0000259" key="3">
    <source>
        <dbReference type="PROSITE" id="PS50157"/>
    </source>
</evidence>
<dbReference type="GO" id="GO:0008270">
    <property type="term" value="F:zinc ion binding"/>
    <property type="evidence" value="ECO:0007669"/>
    <property type="project" value="UniProtKB-KW"/>
</dbReference>
<feature type="transmembrane region" description="Helical" evidence="2">
    <location>
        <begin position="137"/>
        <end position="156"/>
    </location>
</feature>
<dbReference type="PROSITE" id="PS50157">
    <property type="entry name" value="ZINC_FINGER_C2H2_2"/>
    <property type="match status" value="1"/>
</dbReference>
<feature type="transmembrane region" description="Helical" evidence="2">
    <location>
        <begin position="231"/>
        <end position="254"/>
    </location>
</feature>
<keyword evidence="1" id="KW-0863">Zinc-finger</keyword>
<dbReference type="PROSITE" id="PS00028">
    <property type="entry name" value="ZINC_FINGER_C2H2_1"/>
    <property type="match status" value="1"/>
</dbReference>
<feature type="transmembrane region" description="Helical" evidence="2">
    <location>
        <begin position="108"/>
        <end position="130"/>
    </location>
</feature>
<proteinExistence type="predicted"/>
<keyword evidence="2" id="KW-0472">Membrane</keyword>
<sequence length="592" mass="68153">MPYTIIEFNVVSRCIPSSLISTDIERYKFLQISFFNKALFQLANFNYCLFVISSQLIFIVLSFQILAYFHFVTIPILNKKELYTLCVPSIFYCFSTVFSLQALMKLNVAIYVVIKRCTPALTFVLSVVILKKQRLDLKIGLCVLMMTIGAVITSTGDVSYHFQSYLVGSLSVIFHSLYLLTVQRFSEQKDSNDVLYINSLLSLPMISIFMISLSNELSGIQSYKGYRTVHFWFYFILSTIGGGLLNGATFWCTIKNSALTTRTLNFICIPTDKLPQTVVNLSRYLYLYVSDGIIMNLVHLFISIYCFLCSFVACDRSCSRERSRLVRDYFTQALTPIFERNRMTIPYECIFSSRRDIFYEQESNKVKISQDEWLCKYCNKTFYSERHLDLHLSTRHNDTLVQDEQSVCLADHCLIFRCDVLKQAKISIRSINPLARGPDIRFIKSNKISNEQQLTILRSRCASIINQCIPHTIHHDTRIKIQHEMYAEVCAYLTTNKYFELPDYCKPLISFTTVLGAALLIFICLVGIGITRRSDWKFDEDEDESDKHLSDETISSATALLSKTPASGIIHCSKSPVNTVRHRVRFQAEDQD</sequence>
<evidence type="ECO:0000256" key="2">
    <source>
        <dbReference type="SAM" id="Phobius"/>
    </source>
</evidence>
<feature type="transmembrane region" description="Helical" evidence="2">
    <location>
        <begin position="44"/>
        <end position="70"/>
    </location>
</feature>
<evidence type="ECO:0000313" key="5">
    <source>
        <dbReference type="Proteomes" id="UP000663852"/>
    </source>
</evidence>
<keyword evidence="2" id="KW-1133">Transmembrane helix</keyword>
<name>A0A813QX33_ADIRI</name>
<dbReference type="Pfam" id="PF03151">
    <property type="entry name" value="TPT"/>
    <property type="match status" value="1"/>
</dbReference>
<dbReference type="EMBL" id="CAJNOJ010000008">
    <property type="protein sequence ID" value="CAF0773299.1"/>
    <property type="molecule type" value="Genomic_DNA"/>
</dbReference>
<comment type="caution">
    <text evidence="4">The sequence shown here is derived from an EMBL/GenBank/DDBJ whole genome shotgun (WGS) entry which is preliminary data.</text>
</comment>
<evidence type="ECO:0000256" key="1">
    <source>
        <dbReference type="PROSITE-ProRule" id="PRU00042"/>
    </source>
</evidence>